<reference evidence="2" key="1">
    <citation type="journal article" date="2020" name="mSystems">
        <title>Genome- and Community-Level Interaction Insights into Carbon Utilization and Element Cycling Functions of Hydrothermarchaeota in Hydrothermal Sediment.</title>
        <authorList>
            <person name="Zhou Z."/>
            <person name="Liu Y."/>
            <person name="Xu W."/>
            <person name="Pan J."/>
            <person name="Luo Z.H."/>
            <person name="Li M."/>
        </authorList>
    </citation>
    <scope>NUCLEOTIDE SEQUENCE [LARGE SCALE GENOMIC DNA]</scope>
    <source>
        <strain evidence="1">SpSt-265</strain>
        <strain evidence="2">SpSt-465</strain>
    </source>
</reference>
<dbReference type="EMBL" id="DSLG01000006">
    <property type="protein sequence ID" value="HEA87392.1"/>
    <property type="molecule type" value="Genomic_DNA"/>
</dbReference>
<evidence type="ECO:0000313" key="1">
    <source>
        <dbReference type="EMBL" id="HEA87392.1"/>
    </source>
</evidence>
<sequence length="168" mass="18512">MVNLTVILTLLCSGLDIGGRVGIAFPTGGVNRTLRSGTTIGLQAGYSLNRHRLELGYSYFTFPGQVSVPYELRVHDVALAYDYEFLHRMNWGISAGAGAGYSILQRSFNTGRETGRTPDIHLAMKVIQHEGKSRVSAGLDNIIFMEGRADRPLLTYIPMLRVEVGYAF</sequence>
<evidence type="ECO:0008006" key="3">
    <source>
        <dbReference type="Google" id="ProtNLM"/>
    </source>
</evidence>
<proteinExistence type="predicted"/>
<organism evidence="2">
    <name type="scientific">candidate division WOR-3 bacterium</name>
    <dbReference type="NCBI Taxonomy" id="2052148"/>
    <lineage>
        <taxon>Bacteria</taxon>
        <taxon>Bacteria division WOR-3</taxon>
    </lineage>
</organism>
<dbReference type="InterPro" id="IPR011250">
    <property type="entry name" value="OMP/PagP_B-barrel"/>
</dbReference>
<name>A0A7C3IW72_UNCW3</name>
<protein>
    <recommendedName>
        <fullName evidence="3">Outer membrane protein beta-barrel domain-containing protein</fullName>
    </recommendedName>
</protein>
<gene>
    <name evidence="1" type="ORF">ENP94_05185</name>
    <name evidence="2" type="ORF">ENS16_01270</name>
</gene>
<accession>A0A7C3IW72</accession>
<comment type="caution">
    <text evidence="2">The sequence shown here is derived from an EMBL/GenBank/DDBJ whole genome shotgun (WGS) entry which is preliminary data.</text>
</comment>
<dbReference type="SUPFAM" id="SSF56925">
    <property type="entry name" value="OMPA-like"/>
    <property type="match status" value="1"/>
</dbReference>
<dbReference type="EMBL" id="DSTU01000002">
    <property type="protein sequence ID" value="HFJ53305.1"/>
    <property type="molecule type" value="Genomic_DNA"/>
</dbReference>
<evidence type="ECO:0000313" key="2">
    <source>
        <dbReference type="EMBL" id="HFJ53305.1"/>
    </source>
</evidence>
<dbReference type="Gene3D" id="2.40.160.20">
    <property type="match status" value="1"/>
</dbReference>
<dbReference type="AlphaFoldDB" id="A0A7C3IW72"/>